<accession>A0A7S0Y8R6</accession>
<feature type="compositionally biased region" description="Basic and acidic residues" evidence="1">
    <location>
        <begin position="307"/>
        <end position="322"/>
    </location>
</feature>
<dbReference type="EMBL" id="HBFL01004313">
    <property type="protein sequence ID" value="CAD8763052.1"/>
    <property type="molecule type" value="Transcribed_RNA"/>
</dbReference>
<feature type="region of interest" description="Disordered" evidence="1">
    <location>
        <begin position="283"/>
        <end position="322"/>
    </location>
</feature>
<feature type="compositionally biased region" description="Low complexity" evidence="1">
    <location>
        <begin position="104"/>
        <end position="128"/>
    </location>
</feature>
<dbReference type="AlphaFoldDB" id="A0A7S0Y8R6"/>
<name>A0A7S0Y8R6_9STRA</name>
<gene>
    <name evidence="2" type="ORF">PDEL1432_LOCUS3092</name>
</gene>
<proteinExistence type="predicted"/>
<reference evidence="2" key="1">
    <citation type="submission" date="2021-01" db="EMBL/GenBank/DDBJ databases">
        <authorList>
            <person name="Corre E."/>
            <person name="Pelletier E."/>
            <person name="Niang G."/>
            <person name="Scheremetjew M."/>
            <person name="Finn R."/>
            <person name="Kale V."/>
            <person name="Holt S."/>
            <person name="Cochrane G."/>
            <person name="Meng A."/>
            <person name="Brown T."/>
            <person name="Cohen L."/>
        </authorList>
    </citation>
    <scope>NUCLEOTIDE SEQUENCE</scope>
    <source>
        <strain evidence="2">UNC1205</strain>
    </source>
</reference>
<evidence type="ECO:0000256" key="1">
    <source>
        <dbReference type="SAM" id="MobiDB-lite"/>
    </source>
</evidence>
<sequence length="364" mass="39932">MTRNTEKMNVSNPYYNSHSDTINNATKPCTLLEVDSTIGMDNECQSRNETDESIDRNERDFTGVNETELVSSFEEKVERENLHFSFFLETDNRLSSNGNDKVPSCSCSYSSSSSSTTAALNYSSSTDNNNRDNDGINNDGQVDNILKARTNVGQTMFVRRVSKDIPEFAIARSRIATEAANEALSRKGLHCSNLDMDTSRYTITSVGRGSSASDAFHEKDERPLWKQGFNNEIDNGGDGLDECVDNIDHKVDVIPGPEMDFDFPIMSIAEQAAAVGLLKQQQRNGKNEMSVDGKDLPDPTSKIKSVRSAEDKVDAGVDADKDSNGVTETQIKLFDSDGDITGTTSMASDSLLLLPWYLGGFLGS</sequence>
<protein>
    <submittedName>
        <fullName evidence="2">Uncharacterized protein</fullName>
    </submittedName>
</protein>
<evidence type="ECO:0000313" key="2">
    <source>
        <dbReference type="EMBL" id="CAD8763052.1"/>
    </source>
</evidence>
<feature type="region of interest" description="Disordered" evidence="1">
    <location>
        <begin position="94"/>
        <end position="140"/>
    </location>
</feature>
<feature type="compositionally biased region" description="Basic and acidic residues" evidence="1">
    <location>
        <begin position="285"/>
        <end position="297"/>
    </location>
</feature>
<organism evidence="2">
    <name type="scientific">Pseudo-nitzschia delicatissima</name>
    <dbReference type="NCBI Taxonomy" id="44447"/>
    <lineage>
        <taxon>Eukaryota</taxon>
        <taxon>Sar</taxon>
        <taxon>Stramenopiles</taxon>
        <taxon>Ochrophyta</taxon>
        <taxon>Bacillariophyta</taxon>
        <taxon>Bacillariophyceae</taxon>
        <taxon>Bacillariophycidae</taxon>
        <taxon>Bacillariales</taxon>
        <taxon>Bacillariaceae</taxon>
        <taxon>Pseudo-nitzschia</taxon>
    </lineage>
</organism>